<dbReference type="InterPro" id="IPR016040">
    <property type="entry name" value="NAD(P)-bd_dom"/>
</dbReference>
<evidence type="ECO:0000259" key="1">
    <source>
        <dbReference type="Pfam" id="PF16363"/>
    </source>
</evidence>
<dbReference type="HOGENOM" id="CLU_007383_1_7_7"/>
<dbReference type="OrthoDB" id="9802815at2"/>
<dbReference type="PANTHER" id="PTHR43000">
    <property type="entry name" value="DTDP-D-GLUCOSE 4,6-DEHYDRATASE-RELATED"/>
    <property type="match status" value="1"/>
</dbReference>
<evidence type="ECO:0000313" key="2">
    <source>
        <dbReference type="EMBL" id="ABB44979.1"/>
    </source>
</evidence>
<name>Q30PV2_SULDN</name>
<organism evidence="2 3">
    <name type="scientific">Sulfurimonas denitrificans (strain ATCC 33889 / DSM 1251)</name>
    <name type="common">Thiomicrospira denitrificans (strain ATCC 33889 / DSM 1251)</name>
    <dbReference type="NCBI Taxonomy" id="326298"/>
    <lineage>
        <taxon>Bacteria</taxon>
        <taxon>Pseudomonadati</taxon>
        <taxon>Campylobacterota</taxon>
        <taxon>Epsilonproteobacteria</taxon>
        <taxon>Campylobacterales</taxon>
        <taxon>Sulfurimonadaceae</taxon>
        <taxon>Sulfurimonas</taxon>
    </lineage>
</organism>
<keyword evidence="3" id="KW-1185">Reference proteome</keyword>
<dbReference type="KEGG" id="tdn:Suden_1703"/>
<dbReference type="Gene3D" id="3.40.50.720">
    <property type="entry name" value="NAD(P)-binding Rossmann-like Domain"/>
    <property type="match status" value="1"/>
</dbReference>
<dbReference type="Gene3D" id="3.90.25.10">
    <property type="entry name" value="UDP-galactose 4-epimerase, domain 1"/>
    <property type="match status" value="1"/>
</dbReference>
<dbReference type="eggNOG" id="COG0451">
    <property type="taxonomic scope" value="Bacteria"/>
</dbReference>
<feature type="domain" description="NAD(P)-binding" evidence="1">
    <location>
        <begin position="5"/>
        <end position="289"/>
    </location>
</feature>
<dbReference type="RefSeq" id="WP_011373320.1">
    <property type="nucleotide sequence ID" value="NC_007575.1"/>
</dbReference>
<dbReference type="STRING" id="326298.Suden_1703"/>
<dbReference type="Pfam" id="PF16363">
    <property type="entry name" value="GDP_Man_Dehyd"/>
    <property type="match status" value="1"/>
</dbReference>
<proteinExistence type="predicted"/>
<reference evidence="2 3" key="1">
    <citation type="journal article" date="2008" name="Appl. Environ. Microbiol.">
        <title>Genome of the epsilonproteobacterial chemolithoautotroph Sulfurimonas denitrificans.</title>
        <authorList>
            <person name="Sievert S.M."/>
            <person name="Scott K.M."/>
            <person name="Klotz M.G."/>
            <person name="Chain P.S.G."/>
            <person name="Hauser L.J."/>
            <person name="Hemp J."/>
            <person name="Huegler M."/>
            <person name="Land M."/>
            <person name="Lapidus A."/>
            <person name="Larimer F.W."/>
            <person name="Lucas S."/>
            <person name="Malfatti S.A."/>
            <person name="Meyer F."/>
            <person name="Paulsen I.T."/>
            <person name="Ren Q."/>
            <person name="Simon J."/>
            <person name="Bailey K."/>
            <person name="Diaz E."/>
            <person name="Fitzpatrick K.A."/>
            <person name="Glover B."/>
            <person name="Gwatney N."/>
            <person name="Korajkic A."/>
            <person name="Long A."/>
            <person name="Mobberley J.M."/>
            <person name="Pantry S.N."/>
            <person name="Pazder G."/>
            <person name="Peterson S."/>
            <person name="Quintanilla J.D."/>
            <person name="Sprinkle R."/>
            <person name="Stephens J."/>
            <person name="Thomas P."/>
            <person name="Vaughn R."/>
            <person name="Weber M.J."/>
            <person name="Wooten L.L."/>
        </authorList>
    </citation>
    <scope>NUCLEOTIDE SEQUENCE [LARGE SCALE GENOMIC DNA]</scope>
    <source>
        <strain evidence="3">ATCC 33889 / DSM 1251</strain>
    </source>
</reference>
<dbReference type="AlphaFoldDB" id="Q30PV2"/>
<dbReference type="EMBL" id="CP000153">
    <property type="protein sequence ID" value="ABB44979.1"/>
    <property type="molecule type" value="Genomic_DNA"/>
</dbReference>
<dbReference type="SUPFAM" id="SSF51735">
    <property type="entry name" value="NAD(P)-binding Rossmann-fold domains"/>
    <property type="match status" value="1"/>
</dbReference>
<dbReference type="InterPro" id="IPR036291">
    <property type="entry name" value="NAD(P)-bd_dom_sf"/>
</dbReference>
<sequence length="292" mass="32916">MKKVLITGIDSFTGVHLSSYLEKAKYDVYGTSFFESGAKKYRCDVTCKEQILEVLQKVKPDFFIHLSGISFAAHGSHEEFYRVNTIGTTNILDAFVELEQNPSKIVLASSATVYGNQGLEVLDESLCPLPANHYGASKYAMESLSRGYFDKLSIIITRPFNYTGVGQAEQFLIPKIIKHFKEKKDVIELGNLHVEREFNDVSFTCEVYKKLLECDAKGEVVNIASNRGIKLLHVIEMMSEIAGYKIEVKINPAFVRKDEIKSLTGSSSKLFALIGEVEQKEFKQTLRKMLEI</sequence>
<accession>Q30PV2</accession>
<evidence type="ECO:0000313" key="3">
    <source>
        <dbReference type="Proteomes" id="UP000002714"/>
    </source>
</evidence>
<dbReference type="Proteomes" id="UP000002714">
    <property type="component" value="Chromosome"/>
</dbReference>
<gene>
    <name evidence="2" type="ordered locus">Suden_1703</name>
</gene>
<protein>
    <submittedName>
        <fullName evidence="2">NAD-dependent epimerase/dehydratase</fullName>
    </submittedName>
</protein>